<dbReference type="InterPro" id="IPR051325">
    <property type="entry name" value="Nudix_hydrolase_domain"/>
</dbReference>
<feature type="domain" description="Nudix hydrolase" evidence="2">
    <location>
        <begin position="4"/>
        <end position="131"/>
    </location>
</feature>
<dbReference type="InterPro" id="IPR000086">
    <property type="entry name" value="NUDIX_hydrolase_dom"/>
</dbReference>
<dbReference type="PROSITE" id="PS51462">
    <property type="entry name" value="NUDIX"/>
    <property type="match status" value="1"/>
</dbReference>
<dbReference type="InterPro" id="IPR015797">
    <property type="entry name" value="NUDIX_hydrolase-like_dom_sf"/>
</dbReference>
<proteinExistence type="predicted"/>
<dbReference type="OrthoDB" id="4287477at2"/>
<dbReference type="Gene3D" id="3.90.79.10">
    <property type="entry name" value="Nucleoside Triphosphate Pyrophosphohydrolase"/>
    <property type="match status" value="1"/>
</dbReference>
<protein>
    <submittedName>
        <fullName evidence="3">8-oxo-dGTP diphosphatase</fullName>
    </submittedName>
</protein>
<dbReference type="SMART" id="SM00855">
    <property type="entry name" value="PGAM"/>
    <property type="match status" value="1"/>
</dbReference>
<organism evidence="3 4">
    <name type="scientific">Kytococcus aerolatus</name>
    <dbReference type="NCBI Taxonomy" id="592308"/>
    <lineage>
        <taxon>Bacteria</taxon>
        <taxon>Bacillati</taxon>
        <taxon>Actinomycetota</taxon>
        <taxon>Actinomycetes</taxon>
        <taxon>Micrococcales</taxon>
        <taxon>Kytococcaceae</taxon>
        <taxon>Kytococcus</taxon>
    </lineage>
</organism>
<dbReference type="GO" id="GO:0004081">
    <property type="term" value="F:bis(5'-nucleosyl)-tetraphosphatase (asymmetrical) activity"/>
    <property type="evidence" value="ECO:0007669"/>
    <property type="project" value="TreeGrafter"/>
</dbReference>
<dbReference type="AlphaFoldDB" id="A0A212U5W9"/>
<dbReference type="Proteomes" id="UP000198122">
    <property type="component" value="Unassembled WGS sequence"/>
</dbReference>
<name>A0A212U5W9_9MICO</name>
<dbReference type="Gene3D" id="3.40.50.1240">
    <property type="entry name" value="Phosphoglycerate mutase-like"/>
    <property type="match status" value="1"/>
</dbReference>
<dbReference type="SUPFAM" id="SSF53254">
    <property type="entry name" value="Phosphoglycerate mutase-like"/>
    <property type="match status" value="1"/>
</dbReference>
<evidence type="ECO:0000313" key="3">
    <source>
        <dbReference type="EMBL" id="SNC73665.1"/>
    </source>
</evidence>
<dbReference type="SUPFAM" id="SSF55811">
    <property type="entry name" value="Nudix"/>
    <property type="match status" value="1"/>
</dbReference>
<reference evidence="3 4" key="1">
    <citation type="submission" date="2017-06" db="EMBL/GenBank/DDBJ databases">
        <authorList>
            <person name="Kim H.J."/>
            <person name="Triplett B.A."/>
        </authorList>
    </citation>
    <scope>NUCLEOTIDE SEQUENCE [LARGE SCALE GENOMIC DNA]</scope>
    <source>
        <strain evidence="3 4">DSM 22179</strain>
    </source>
</reference>
<evidence type="ECO:0000256" key="1">
    <source>
        <dbReference type="ARBA" id="ARBA00022801"/>
    </source>
</evidence>
<sequence length="307" mass="33618">MTDQIVQAAGALPWRRRKGKLEVAMVHRPHYDDWSWPKGKLDPDELLPETAAREVQEEAALRVHLGRPLPTSEYTMPKGGRKRVHYWAARVEKELGGLEHEVDEIVWATPEKAAQRLTYAHDAEQLEALIAHEARGHLDTWSLVILRHSLALPRRGWHGPDPERPLVPEGFDRSTVLAGSLAAFGVDRIVSSPSARCADTVAPFAAEQGLRPRFKAGLSEEGFAEKPKKAAKHVLKAAARGRGTVLCSHGPVLGSMLRTLADRAASDAAAEAELLHLAENGMDKGGFVVAHMIGRGETAQVVTAEIW</sequence>
<dbReference type="InterPro" id="IPR029033">
    <property type="entry name" value="His_PPase_superfam"/>
</dbReference>
<evidence type="ECO:0000259" key="2">
    <source>
        <dbReference type="PROSITE" id="PS51462"/>
    </source>
</evidence>
<dbReference type="Pfam" id="PF00293">
    <property type="entry name" value="NUDIX"/>
    <property type="match status" value="1"/>
</dbReference>
<gene>
    <name evidence="3" type="ORF">SAMN05445756_2081</name>
</gene>
<dbReference type="GO" id="GO:0006167">
    <property type="term" value="P:AMP biosynthetic process"/>
    <property type="evidence" value="ECO:0007669"/>
    <property type="project" value="TreeGrafter"/>
</dbReference>
<dbReference type="EMBL" id="FYEZ01000003">
    <property type="protein sequence ID" value="SNC73665.1"/>
    <property type="molecule type" value="Genomic_DNA"/>
</dbReference>
<dbReference type="InterPro" id="IPR013078">
    <property type="entry name" value="His_Pase_superF_clade-1"/>
</dbReference>
<dbReference type="CDD" id="cd03673">
    <property type="entry name" value="NUDIX_Ap6A_hydrolase"/>
    <property type="match status" value="1"/>
</dbReference>
<accession>A0A212U5W9</accession>
<dbReference type="RefSeq" id="WP_088819052.1">
    <property type="nucleotide sequence ID" value="NZ_FYEZ01000003.1"/>
</dbReference>
<keyword evidence="4" id="KW-1185">Reference proteome</keyword>
<evidence type="ECO:0000313" key="4">
    <source>
        <dbReference type="Proteomes" id="UP000198122"/>
    </source>
</evidence>
<dbReference type="Pfam" id="PF00300">
    <property type="entry name" value="His_Phos_1"/>
    <property type="match status" value="1"/>
</dbReference>
<dbReference type="PANTHER" id="PTHR21340:SF0">
    <property type="entry name" value="BIS(5'-NUCLEOSYL)-TETRAPHOSPHATASE [ASYMMETRICAL]"/>
    <property type="match status" value="1"/>
</dbReference>
<dbReference type="PANTHER" id="PTHR21340">
    <property type="entry name" value="DIADENOSINE 5,5-P1,P4-TETRAPHOSPHATE PYROPHOSPHOHYDROLASE MUTT"/>
    <property type="match status" value="1"/>
</dbReference>
<keyword evidence="1" id="KW-0378">Hydrolase</keyword>
<dbReference type="GO" id="GO:0006754">
    <property type="term" value="P:ATP biosynthetic process"/>
    <property type="evidence" value="ECO:0007669"/>
    <property type="project" value="TreeGrafter"/>
</dbReference>